<evidence type="ECO:0000313" key="16">
    <source>
        <dbReference type="Ensembl" id="ENSEBUP00000010451.1"/>
    </source>
</evidence>
<dbReference type="PANTHER" id="PTHR45718">
    <property type="entry name" value="TRANSCRIPTIONAL ACTIVATOR CUBITUS INTERRUPTUS"/>
    <property type="match status" value="1"/>
</dbReference>
<dbReference type="FunFam" id="3.30.160.60:FF:000359">
    <property type="entry name" value="GLIS family zinc finger 2"/>
    <property type="match status" value="1"/>
</dbReference>
<dbReference type="Proteomes" id="UP000694388">
    <property type="component" value="Unplaced"/>
</dbReference>
<dbReference type="FunFam" id="3.30.160.60:FF:000310">
    <property type="entry name" value="GLIS family zinc finger 2"/>
    <property type="match status" value="1"/>
</dbReference>
<organism evidence="16 17">
    <name type="scientific">Eptatretus burgeri</name>
    <name type="common">Inshore hagfish</name>
    <dbReference type="NCBI Taxonomy" id="7764"/>
    <lineage>
        <taxon>Eukaryota</taxon>
        <taxon>Metazoa</taxon>
        <taxon>Chordata</taxon>
        <taxon>Craniata</taxon>
        <taxon>Vertebrata</taxon>
        <taxon>Cyclostomata</taxon>
        <taxon>Myxini</taxon>
        <taxon>Myxiniformes</taxon>
        <taxon>Myxinidae</taxon>
        <taxon>Eptatretinae</taxon>
        <taxon>Eptatretus</taxon>
    </lineage>
</organism>
<keyword evidence="11" id="KW-0804">Transcription</keyword>
<dbReference type="GO" id="GO:0000981">
    <property type="term" value="F:DNA-binding transcription factor activity, RNA polymerase II-specific"/>
    <property type="evidence" value="ECO:0007669"/>
    <property type="project" value="TreeGrafter"/>
</dbReference>
<keyword evidence="9" id="KW-0805">Transcription regulation</keyword>
<feature type="region of interest" description="Disordered" evidence="14">
    <location>
        <begin position="250"/>
        <end position="286"/>
    </location>
</feature>
<dbReference type="PANTHER" id="PTHR45718:SF8">
    <property type="entry name" value="GLIS FAMILY ZINC FINGER 2"/>
    <property type="match status" value="1"/>
</dbReference>
<dbReference type="Pfam" id="PF00096">
    <property type="entry name" value="zf-C2H2"/>
    <property type="match status" value="1"/>
</dbReference>
<evidence type="ECO:0000256" key="5">
    <source>
        <dbReference type="ARBA" id="ARBA00022723"/>
    </source>
</evidence>
<protein>
    <submittedName>
        <fullName evidence="16">GLIS family zinc finger 2b</fullName>
    </submittedName>
</protein>
<dbReference type="GO" id="GO:0008270">
    <property type="term" value="F:zinc ion binding"/>
    <property type="evidence" value="ECO:0007669"/>
    <property type="project" value="UniProtKB-KW"/>
</dbReference>
<keyword evidence="3" id="KW-0217">Developmental protein</keyword>
<comment type="similarity">
    <text evidence="2">Belongs to the GLI C2H2-type zinc-finger protein family.</text>
</comment>
<feature type="compositionally biased region" description="Polar residues" evidence="14">
    <location>
        <begin position="255"/>
        <end position="273"/>
    </location>
</feature>
<evidence type="ECO:0000256" key="7">
    <source>
        <dbReference type="ARBA" id="ARBA00022771"/>
    </source>
</evidence>
<dbReference type="SUPFAM" id="SSF57667">
    <property type="entry name" value="beta-beta-alpha zinc fingers"/>
    <property type="match status" value="2"/>
</dbReference>
<feature type="domain" description="C2H2-type" evidence="15">
    <location>
        <begin position="170"/>
        <end position="197"/>
    </location>
</feature>
<dbReference type="AlphaFoldDB" id="A0A8C4Q6I6"/>
<keyword evidence="5" id="KW-0479">Metal-binding</keyword>
<keyword evidence="12" id="KW-0539">Nucleus</keyword>
<keyword evidence="10" id="KW-0238">DNA-binding</keyword>
<dbReference type="SMART" id="SM00355">
    <property type="entry name" value="ZnF_C2H2"/>
    <property type="match status" value="5"/>
</dbReference>
<evidence type="ECO:0000256" key="13">
    <source>
        <dbReference type="PROSITE-ProRule" id="PRU00042"/>
    </source>
</evidence>
<evidence type="ECO:0000313" key="17">
    <source>
        <dbReference type="Proteomes" id="UP000694388"/>
    </source>
</evidence>
<evidence type="ECO:0000256" key="1">
    <source>
        <dbReference type="ARBA" id="ARBA00004123"/>
    </source>
</evidence>
<evidence type="ECO:0000256" key="2">
    <source>
        <dbReference type="ARBA" id="ARBA00010831"/>
    </source>
</evidence>
<dbReference type="GeneTree" id="ENSGT00940000158383"/>
<dbReference type="InterPro" id="IPR036236">
    <property type="entry name" value="Znf_C2H2_sf"/>
</dbReference>
<dbReference type="InterPro" id="IPR043359">
    <property type="entry name" value="GLI-like"/>
</dbReference>
<reference evidence="16" key="2">
    <citation type="submission" date="2025-09" db="UniProtKB">
        <authorList>
            <consortium name="Ensembl"/>
        </authorList>
    </citation>
    <scope>IDENTIFICATION</scope>
</reference>
<proteinExistence type="inferred from homology"/>
<dbReference type="Pfam" id="PF23561">
    <property type="entry name" value="zf-C2H2_15"/>
    <property type="match status" value="1"/>
</dbReference>
<evidence type="ECO:0000256" key="11">
    <source>
        <dbReference type="ARBA" id="ARBA00023163"/>
    </source>
</evidence>
<evidence type="ECO:0000256" key="6">
    <source>
        <dbReference type="ARBA" id="ARBA00022737"/>
    </source>
</evidence>
<dbReference type="FunFam" id="3.30.160.60:FF:000019">
    <property type="entry name" value="GLI family zinc finger 3"/>
    <property type="match status" value="1"/>
</dbReference>
<dbReference type="Gene3D" id="3.30.160.60">
    <property type="entry name" value="Classic Zinc Finger"/>
    <property type="match status" value="4"/>
</dbReference>
<dbReference type="GO" id="GO:0000978">
    <property type="term" value="F:RNA polymerase II cis-regulatory region sequence-specific DNA binding"/>
    <property type="evidence" value="ECO:0007669"/>
    <property type="project" value="TreeGrafter"/>
</dbReference>
<reference evidence="16" key="1">
    <citation type="submission" date="2025-08" db="UniProtKB">
        <authorList>
            <consortium name="Ensembl"/>
        </authorList>
    </citation>
    <scope>IDENTIFICATION</scope>
</reference>
<feature type="domain" description="C2H2-type" evidence="15">
    <location>
        <begin position="137"/>
        <end position="169"/>
    </location>
</feature>
<evidence type="ECO:0000256" key="4">
    <source>
        <dbReference type="ARBA" id="ARBA00022491"/>
    </source>
</evidence>
<feature type="domain" description="C2H2-type" evidence="15">
    <location>
        <begin position="228"/>
        <end position="257"/>
    </location>
</feature>
<feature type="domain" description="C2H2-type" evidence="15">
    <location>
        <begin position="198"/>
        <end position="227"/>
    </location>
</feature>
<keyword evidence="7 13" id="KW-0863">Zinc-finger</keyword>
<dbReference type="PROSITE" id="PS50157">
    <property type="entry name" value="ZINC_FINGER_C2H2_2"/>
    <property type="match status" value="4"/>
</dbReference>
<dbReference type="InterPro" id="IPR013087">
    <property type="entry name" value="Znf_C2H2_type"/>
</dbReference>
<evidence type="ECO:0000256" key="8">
    <source>
        <dbReference type="ARBA" id="ARBA00022833"/>
    </source>
</evidence>
<evidence type="ECO:0000259" key="15">
    <source>
        <dbReference type="PROSITE" id="PS50157"/>
    </source>
</evidence>
<comment type="subcellular location">
    <subcellularLocation>
        <location evidence="1">Nucleus</location>
    </subcellularLocation>
</comment>
<keyword evidence="6" id="KW-0677">Repeat</keyword>
<keyword evidence="8" id="KW-0862">Zinc</keyword>
<feature type="region of interest" description="Disordered" evidence="14">
    <location>
        <begin position="1"/>
        <end position="27"/>
    </location>
</feature>
<evidence type="ECO:0000256" key="14">
    <source>
        <dbReference type="SAM" id="MobiDB-lite"/>
    </source>
</evidence>
<sequence>KSPSGLKQPRGPKSLGRQKSPRGTKIQVPEDTKYQKALSLISGLGTLGNFPGSPTTLSNMTPLSSRLHCRWRKVNAWNASCYYVLSSEVIISLANVWVSVVNYWVCHAQCEQVYQELQDLVDHVHEQHVRPEKDTGYFCRWEGCARQGRGFNARYKMLIHVRTHTNEKPHQCATCLKSFSRLENLKIHCRSHTGEKPYACPYQGCNKRYSNSSDRFKHTRTHYEDKPYCCRMPGCLKRYTDPSSLRKHVKAHGHQVSTELRSVQSPSETSTPLDLSVGPGGSNEGRHHSLLAPLDLSKAAFLAAALAPAASLLCGLPFPPHATSLLQSSRFLGQSIPGHLPTGPLGLATSPIALSMLPHALPPALPSIDSVPEAGRACGSAAEPGGFVQPDGPTPAWLVVSPASLLMRAASMQIN</sequence>
<keyword evidence="17" id="KW-1185">Reference proteome</keyword>
<dbReference type="GO" id="GO:0005634">
    <property type="term" value="C:nucleus"/>
    <property type="evidence" value="ECO:0007669"/>
    <property type="project" value="UniProtKB-SubCell"/>
</dbReference>
<accession>A0A8C4Q6I6</accession>
<evidence type="ECO:0000256" key="9">
    <source>
        <dbReference type="ARBA" id="ARBA00023015"/>
    </source>
</evidence>
<evidence type="ECO:0000256" key="3">
    <source>
        <dbReference type="ARBA" id="ARBA00022473"/>
    </source>
</evidence>
<evidence type="ECO:0000256" key="10">
    <source>
        <dbReference type="ARBA" id="ARBA00023125"/>
    </source>
</evidence>
<dbReference type="InterPro" id="IPR056436">
    <property type="entry name" value="Znf-C2H2_ZIC1-5/GLI1-3-like"/>
</dbReference>
<evidence type="ECO:0000256" key="12">
    <source>
        <dbReference type="ARBA" id="ARBA00023242"/>
    </source>
</evidence>
<keyword evidence="4" id="KW-0678">Repressor</keyword>
<name>A0A8C4Q6I6_EPTBU</name>
<dbReference type="Ensembl" id="ENSEBUT00000010998.1">
    <property type="protein sequence ID" value="ENSEBUP00000010451.1"/>
    <property type="gene ID" value="ENSEBUG00000006717.1"/>
</dbReference>
<dbReference type="FunFam" id="3.30.160.60:FF:000357">
    <property type="entry name" value="GLIS family zinc finger 2"/>
    <property type="match status" value="1"/>
</dbReference>
<dbReference type="PROSITE" id="PS00028">
    <property type="entry name" value="ZINC_FINGER_C2H2_1"/>
    <property type="match status" value="4"/>
</dbReference>